<evidence type="ECO:0000256" key="7">
    <source>
        <dbReference type="ARBA" id="ARBA00022989"/>
    </source>
</evidence>
<dbReference type="PANTHER" id="PTHR11214">
    <property type="entry name" value="BETA-1,3-N-ACETYLGLUCOSAMINYLTRANSFERASE"/>
    <property type="match status" value="1"/>
</dbReference>
<keyword evidence="7 10" id="KW-1133">Transmembrane helix</keyword>
<sequence>MFSNKNHCFSYLVLLVFGITFFFLIMYRSWRTEAKAIYALEDMFLGPLYTDLSTEPPPLRMCLGIFSHANNAARRRLLREDYHRYIKEVASKDKIDVKFVLGVPNSNEGLAAIREEQQLYGDLEVLPIGENVDRGKSIVYFQTFLKGYRSYPLLSKVADGHLLKDIQYEHEGQGGFVYNETVVTHELPGMKEFRDLGVARDEYDFIAKVDDDAYVNLPLMLSELRPHIGKEEFYFGRDCARKELPTSVREFPYMCGFAYVVSPDIAYRIASQRKLFFPWEDAQTGFNINRNSGNVKNIKFTRYNLYDMVLPNEGYNPRQAFLRFDALVIHKLKTEKLLASVIEWYRKMYEHRAYCQTLPDDEKRLCMKASYPSVAIEENP</sequence>
<organism evidence="11 12">
    <name type="scientific">Schizosaccharomyces osmophilus</name>
    <dbReference type="NCBI Taxonomy" id="2545709"/>
    <lineage>
        <taxon>Eukaryota</taxon>
        <taxon>Fungi</taxon>
        <taxon>Dikarya</taxon>
        <taxon>Ascomycota</taxon>
        <taxon>Taphrinomycotina</taxon>
        <taxon>Schizosaccharomycetes</taxon>
        <taxon>Schizosaccharomycetales</taxon>
        <taxon>Schizosaccharomycetaceae</taxon>
        <taxon>Schizosaccharomyces</taxon>
    </lineage>
</organism>
<name>A0AAF0AX73_9SCHI</name>
<evidence type="ECO:0000256" key="2">
    <source>
        <dbReference type="ARBA" id="ARBA00008661"/>
    </source>
</evidence>
<evidence type="ECO:0000256" key="6">
    <source>
        <dbReference type="ARBA" id="ARBA00022968"/>
    </source>
</evidence>
<evidence type="ECO:0000256" key="9">
    <source>
        <dbReference type="ARBA" id="ARBA00023136"/>
    </source>
</evidence>
<feature type="transmembrane region" description="Helical" evidence="10">
    <location>
        <begin position="12"/>
        <end position="30"/>
    </location>
</feature>
<evidence type="ECO:0000313" key="11">
    <source>
        <dbReference type="EMBL" id="WBW73594.1"/>
    </source>
</evidence>
<keyword evidence="3 10" id="KW-0328">Glycosyltransferase</keyword>
<keyword evidence="4" id="KW-0808">Transferase</keyword>
<dbReference type="GO" id="GO:0016758">
    <property type="term" value="F:hexosyltransferase activity"/>
    <property type="evidence" value="ECO:0007669"/>
    <property type="project" value="InterPro"/>
</dbReference>
<dbReference type="PANTHER" id="PTHR11214:SF351">
    <property type="entry name" value="BETA-1,3-GALACTOSYLTRANSFERASE PVG3"/>
    <property type="match status" value="1"/>
</dbReference>
<dbReference type="EMBL" id="CP115612">
    <property type="protein sequence ID" value="WBW73594.1"/>
    <property type="molecule type" value="Genomic_DNA"/>
</dbReference>
<dbReference type="Proteomes" id="UP001212411">
    <property type="component" value="Chromosome 2"/>
</dbReference>
<reference evidence="11 12" key="1">
    <citation type="journal article" date="2023" name="G3 (Bethesda)">
        <title>A high-quality reference genome for the fission yeast Schizosaccharomyces osmophilus.</title>
        <authorList>
            <person name="Jia G.S."/>
            <person name="Zhang W.C."/>
            <person name="Liang Y."/>
            <person name="Liu X.H."/>
            <person name="Rhind N."/>
            <person name="Pidoux A."/>
            <person name="Brysch-Herzberg M."/>
            <person name="Du L.L."/>
        </authorList>
    </citation>
    <scope>NUCLEOTIDE SEQUENCE [LARGE SCALE GENOMIC DNA]</scope>
    <source>
        <strain evidence="11 12">CBS 15793</strain>
    </source>
</reference>
<proteinExistence type="inferred from homology"/>
<dbReference type="Gene3D" id="3.90.550.50">
    <property type="match status" value="1"/>
</dbReference>
<evidence type="ECO:0000256" key="1">
    <source>
        <dbReference type="ARBA" id="ARBA00004323"/>
    </source>
</evidence>
<accession>A0AAF0AX73</accession>
<evidence type="ECO:0000313" key="12">
    <source>
        <dbReference type="Proteomes" id="UP001212411"/>
    </source>
</evidence>
<comment type="similarity">
    <text evidence="2 10">Belongs to the glycosyltransferase 31 family.</text>
</comment>
<evidence type="ECO:0000256" key="5">
    <source>
        <dbReference type="ARBA" id="ARBA00022692"/>
    </source>
</evidence>
<keyword evidence="12" id="KW-1185">Reference proteome</keyword>
<dbReference type="AlphaFoldDB" id="A0AAF0AX73"/>
<gene>
    <name evidence="11" type="primary">pvg3</name>
    <name evidence="11" type="ORF">SOMG_03221</name>
</gene>
<dbReference type="EC" id="2.4.1.-" evidence="10"/>
<evidence type="ECO:0000256" key="10">
    <source>
        <dbReference type="RuleBase" id="RU363063"/>
    </source>
</evidence>
<protein>
    <recommendedName>
        <fullName evidence="10">Hexosyltransferase</fullName>
        <ecNumber evidence="10">2.4.1.-</ecNumber>
    </recommendedName>
</protein>
<keyword evidence="5 10" id="KW-0812">Transmembrane</keyword>
<dbReference type="InterPro" id="IPR002659">
    <property type="entry name" value="Glyco_trans_31"/>
</dbReference>
<dbReference type="GO" id="GO:0051072">
    <property type="term" value="P:4,6-pyruvylated galactose residue biosynthetic process"/>
    <property type="evidence" value="ECO:0007669"/>
    <property type="project" value="TreeGrafter"/>
</dbReference>
<evidence type="ECO:0000256" key="8">
    <source>
        <dbReference type="ARBA" id="ARBA00023034"/>
    </source>
</evidence>
<comment type="subcellular location">
    <subcellularLocation>
        <location evidence="1 10">Golgi apparatus membrane</location>
        <topology evidence="1 10">Single-pass type II membrane protein</topology>
    </subcellularLocation>
</comment>
<dbReference type="GO" id="GO:0000139">
    <property type="term" value="C:Golgi membrane"/>
    <property type="evidence" value="ECO:0007669"/>
    <property type="project" value="UniProtKB-SubCell"/>
</dbReference>
<dbReference type="GeneID" id="80876701"/>
<evidence type="ECO:0000256" key="4">
    <source>
        <dbReference type="ARBA" id="ARBA00022679"/>
    </source>
</evidence>
<evidence type="ECO:0000256" key="3">
    <source>
        <dbReference type="ARBA" id="ARBA00022676"/>
    </source>
</evidence>
<dbReference type="RefSeq" id="XP_056037837.1">
    <property type="nucleotide sequence ID" value="XM_056182012.1"/>
</dbReference>
<dbReference type="KEGG" id="som:SOMG_03221"/>
<keyword evidence="9 10" id="KW-0472">Membrane</keyword>
<keyword evidence="6 10" id="KW-0735">Signal-anchor</keyword>
<keyword evidence="8 10" id="KW-0333">Golgi apparatus</keyword>